<sequence>MHSPQSGWLPFAFGFSDGPSSRQQRARASDSQSTTPPDYPTLPSSDRRASSHPNVAAPAPTMPPSRRLTRRFTGSENPELQLPQMSEPARARGPRVSSSQQTDIALILAGKFEQNEFSMLLVILILSSTVVFCHSLIRAYVLITRPVQHPASDPLYNVHGYAIPAEPIPVILARDEEAAGIESETTKLSPPAYGLWRSSVRVDPDGLRWQPNPNATSQETDRPRVEPRPPSYASDDGITYVVDAVPRSTVASEDNSLPLHPSEVGRVNPSLL</sequence>
<reference evidence="2 3" key="1">
    <citation type="journal article" date="2013" name="Fungal Biol.">
        <title>Analysis of microsatellite markers in the genome of the plant pathogen Ceratocystis fimbriata.</title>
        <authorList>
            <person name="Simpson M.C."/>
            <person name="Wilken P.M."/>
            <person name="Coetzee M.P."/>
            <person name="Wingfield M.J."/>
            <person name="Wingfield B.D."/>
        </authorList>
    </citation>
    <scope>NUCLEOTIDE SEQUENCE [LARGE SCALE GENOMIC DNA]</scope>
    <source>
        <strain evidence="2 3">CBS 114723</strain>
    </source>
</reference>
<proteinExistence type="predicted"/>
<keyword evidence="3" id="KW-1185">Reference proteome</keyword>
<feature type="region of interest" description="Disordered" evidence="1">
    <location>
        <begin position="204"/>
        <end position="238"/>
    </location>
</feature>
<dbReference type="AlphaFoldDB" id="A0A2C5WUG3"/>
<dbReference type="OrthoDB" id="5417811at2759"/>
<dbReference type="EMBL" id="APWK03000207">
    <property type="protein sequence ID" value="PHH49413.1"/>
    <property type="molecule type" value="Genomic_DNA"/>
</dbReference>
<organism evidence="2 3">
    <name type="scientific">Ceratocystis fimbriata CBS 114723</name>
    <dbReference type="NCBI Taxonomy" id="1035309"/>
    <lineage>
        <taxon>Eukaryota</taxon>
        <taxon>Fungi</taxon>
        <taxon>Dikarya</taxon>
        <taxon>Ascomycota</taxon>
        <taxon>Pezizomycotina</taxon>
        <taxon>Sordariomycetes</taxon>
        <taxon>Hypocreomycetidae</taxon>
        <taxon>Microascales</taxon>
        <taxon>Ceratocystidaceae</taxon>
        <taxon>Ceratocystis</taxon>
    </lineage>
</organism>
<evidence type="ECO:0000313" key="2">
    <source>
        <dbReference type="EMBL" id="PHH49413.1"/>
    </source>
</evidence>
<accession>A0A2C5WUG3</accession>
<gene>
    <name evidence="2" type="ORF">CFIMG_006321RA</name>
</gene>
<name>A0A2C5WUG3_9PEZI</name>
<reference evidence="2 3" key="2">
    <citation type="journal article" date="2013" name="IMA Fungus">
        <title>IMA Genome-F 1: Ceratocystis fimbriata: Draft nuclear genome sequence for the plant pathogen, Ceratocystis fimbriata.</title>
        <authorList>
            <person name="Wilken P.M."/>
            <person name="Steenkamp E.T."/>
            <person name="Wingfield M.J."/>
            <person name="de Beer Z.W."/>
            <person name="Wingfield B.D."/>
        </authorList>
    </citation>
    <scope>NUCLEOTIDE SEQUENCE [LARGE SCALE GENOMIC DNA]</scope>
    <source>
        <strain evidence="2 3">CBS 114723</strain>
    </source>
</reference>
<protein>
    <submittedName>
        <fullName evidence="2">Uncharacterized protein</fullName>
    </submittedName>
</protein>
<dbReference type="Proteomes" id="UP000222788">
    <property type="component" value="Unassembled WGS sequence"/>
</dbReference>
<evidence type="ECO:0000313" key="3">
    <source>
        <dbReference type="Proteomes" id="UP000222788"/>
    </source>
</evidence>
<comment type="caution">
    <text evidence="2">The sequence shown here is derived from an EMBL/GenBank/DDBJ whole genome shotgun (WGS) entry which is preliminary data.</text>
</comment>
<feature type="region of interest" description="Disordered" evidence="1">
    <location>
        <begin position="250"/>
        <end position="272"/>
    </location>
</feature>
<feature type="region of interest" description="Disordered" evidence="1">
    <location>
        <begin position="1"/>
        <end position="97"/>
    </location>
</feature>
<evidence type="ECO:0000256" key="1">
    <source>
        <dbReference type="SAM" id="MobiDB-lite"/>
    </source>
</evidence>